<feature type="compositionally biased region" description="Polar residues" evidence="1">
    <location>
        <begin position="314"/>
        <end position="324"/>
    </location>
</feature>
<dbReference type="WBParaSite" id="PgR047_g070_t02">
    <property type="protein sequence ID" value="PgR047_g070_t02"/>
    <property type="gene ID" value="PgR047_g070"/>
</dbReference>
<evidence type="ECO:0000313" key="4">
    <source>
        <dbReference type="WBParaSite" id="PgR047_g070_t02"/>
    </source>
</evidence>
<feature type="region of interest" description="Disordered" evidence="1">
    <location>
        <begin position="189"/>
        <end position="228"/>
    </location>
</feature>
<reference evidence="3 4" key="1">
    <citation type="submission" date="2022-11" db="UniProtKB">
        <authorList>
            <consortium name="WormBaseParasite"/>
        </authorList>
    </citation>
    <scope>IDENTIFICATION</scope>
</reference>
<sequence length="559" mass="60879">MEAWLTNVRDANSQNRYCQPRAIGANDWTLAIGTSQSNNMASCGGTSHFRLHFNRYEMVESMPVRLFQSKSGVWDEPTDKRSVFVHFFWDCLEGAVKLIATDGVNMLINKFITATSISFIQRSKNFVQFDCDTSVSNTLYGFGFNCAEDVLPFMLCVIHVFTNPPEILSERAWTLRVLSSIPRSAADSSASTYMRNTGESSPSPLPPKKTSHRPESSTDMRSLGSSVIDPSSTAATALRSAIAPTKPSTVPTYHGSPATFPYGPLAGISTSVATSMVGSLVIGDTSVETARPWKQYSDETPLPKTPWQMLHANTSPNGHSSANSGLLKKPAPIHSCRSTDPVAAQTSLLSTEMTNPNHVPTFVPQNGWSCADWPSQVPLVDDMLQSAKGSLQSATVQPVIQSANISDQSIHAPLQGDVGDCMKSIYHGSFNAENGLPSNSLSLVFDTPEKHFEIPTKEYVDNDRLQWEMLLAFSSNSLSVPTPIGSSPKQSVMDPTGTPQSACPVEPAPEEVSEKAQKDSGEDLNDFKNRLEEVLLRLKSMGLSSSFEDDGMFNAEKHH</sequence>
<organism evidence="2 4">
    <name type="scientific">Parascaris univalens</name>
    <name type="common">Nematode worm</name>
    <dbReference type="NCBI Taxonomy" id="6257"/>
    <lineage>
        <taxon>Eukaryota</taxon>
        <taxon>Metazoa</taxon>
        <taxon>Ecdysozoa</taxon>
        <taxon>Nematoda</taxon>
        <taxon>Chromadorea</taxon>
        <taxon>Rhabditida</taxon>
        <taxon>Spirurina</taxon>
        <taxon>Ascaridomorpha</taxon>
        <taxon>Ascaridoidea</taxon>
        <taxon>Ascarididae</taxon>
        <taxon>Parascaris</taxon>
    </lineage>
</organism>
<protein>
    <submittedName>
        <fullName evidence="3 4">Uncharacterized protein</fullName>
    </submittedName>
</protein>
<feature type="compositionally biased region" description="Basic and acidic residues" evidence="1">
    <location>
        <begin position="512"/>
        <end position="525"/>
    </location>
</feature>
<name>A0A915BN91_PARUN</name>
<feature type="compositionally biased region" description="Polar residues" evidence="1">
    <location>
        <begin position="481"/>
        <end position="490"/>
    </location>
</feature>
<dbReference type="Proteomes" id="UP000887569">
    <property type="component" value="Unplaced"/>
</dbReference>
<proteinExistence type="predicted"/>
<feature type="region of interest" description="Disordered" evidence="1">
    <location>
        <begin position="314"/>
        <end position="339"/>
    </location>
</feature>
<keyword evidence="2" id="KW-1185">Reference proteome</keyword>
<feature type="compositionally biased region" description="Polar residues" evidence="1">
    <location>
        <begin position="219"/>
        <end position="228"/>
    </location>
</feature>
<accession>A0A915BN91</accession>
<dbReference type="WBParaSite" id="PgR047_g070_t01">
    <property type="protein sequence ID" value="PgR047_g070_t01"/>
    <property type="gene ID" value="PgR047_g070"/>
</dbReference>
<evidence type="ECO:0000313" key="2">
    <source>
        <dbReference type="Proteomes" id="UP000887569"/>
    </source>
</evidence>
<dbReference type="AlphaFoldDB" id="A0A915BN91"/>
<feature type="region of interest" description="Disordered" evidence="1">
    <location>
        <begin position="481"/>
        <end position="525"/>
    </location>
</feature>
<feature type="compositionally biased region" description="Polar residues" evidence="1">
    <location>
        <begin position="189"/>
        <end position="199"/>
    </location>
</feature>
<dbReference type="SUPFAM" id="SSF50729">
    <property type="entry name" value="PH domain-like"/>
    <property type="match status" value="1"/>
</dbReference>
<evidence type="ECO:0000313" key="3">
    <source>
        <dbReference type="WBParaSite" id="PgR047_g070_t01"/>
    </source>
</evidence>
<evidence type="ECO:0000256" key="1">
    <source>
        <dbReference type="SAM" id="MobiDB-lite"/>
    </source>
</evidence>